<dbReference type="InterPro" id="IPR001126">
    <property type="entry name" value="UmuC"/>
</dbReference>
<comment type="similarity">
    <text evidence="2 15">Belongs to the DNA polymerase type-Y family.</text>
</comment>
<dbReference type="PANTHER" id="PTHR11076:SF33">
    <property type="entry name" value="DNA POLYMERASE KAPPA"/>
    <property type="match status" value="1"/>
</dbReference>
<dbReference type="InterPro" id="IPR043128">
    <property type="entry name" value="Rev_trsase/Diguanyl_cyclase"/>
</dbReference>
<keyword evidence="4 15" id="KW-0963">Cytoplasm</keyword>
<evidence type="ECO:0000256" key="15">
    <source>
        <dbReference type="HAMAP-Rule" id="MF_01113"/>
    </source>
</evidence>
<accession>A0A554J9Z1</accession>
<dbReference type="Gene3D" id="3.30.1490.100">
    <property type="entry name" value="DNA polymerase, Y-family, little finger domain"/>
    <property type="match status" value="1"/>
</dbReference>
<keyword evidence="11 15" id="KW-0239">DNA-directed DNA polymerase</keyword>
<dbReference type="Proteomes" id="UP000319613">
    <property type="component" value="Unassembled WGS sequence"/>
</dbReference>
<dbReference type="Pfam" id="PF00817">
    <property type="entry name" value="IMS"/>
    <property type="match status" value="1"/>
</dbReference>
<dbReference type="Gene3D" id="1.10.150.20">
    <property type="entry name" value="5' to 3' exonuclease, C-terminal subdomain"/>
    <property type="match status" value="1"/>
</dbReference>
<dbReference type="GO" id="GO:0042276">
    <property type="term" value="P:error-prone translesion synthesis"/>
    <property type="evidence" value="ECO:0007669"/>
    <property type="project" value="TreeGrafter"/>
</dbReference>
<keyword evidence="13 15" id="KW-0234">DNA repair</keyword>
<evidence type="ECO:0000256" key="11">
    <source>
        <dbReference type="ARBA" id="ARBA00022932"/>
    </source>
</evidence>
<proteinExistence type="inferred from homology"/>
<evidence type="ECO:0000256" key="10">
    <source>
        <dbReference type="ARBA" id="ARBA00022842"/>
    </source>
</evidence>
<dbReference type="HAMAP" id="MF_01113">
    <property type="entry name" value="DNApol_IV"/>
    <property type="match status" value="1"/>
</dbReference>
<dbReference type="GO" id="GO:0006281">
    <property type="term" value="P:DNA repair"/>
    <property type="evidence" value="ECO:0007669"/>
    <property type="project" value="UniProtKB-UniRule"/>
</dbReference>
<evidence type="ECO:0000256" key="2">
    <source>
        <dbReference type="ARBA" id="ARBA00010945"/>
    </source>
</evidence>
<dbReference type="CDD" id="cd03586">
    <property type="entry name" value="PolY_Pol_IV_kappa"/>
    <property type="match status" value="1"/>
</dbReference>
<protein>
    <recommendedName>
        <fullName evidence="15">DNA polymerase IV</fullName>
        <shortName evidence="15">Pol IV</shortName>
        <ecNumber evidence="15">2.7.7.7</ecNumber>
    </recommendedName>
</protein>
<evidence type="ECO:0000313" key="18">
    <source>
        <dbReference type="Proteomes" id="UP000319613"/>
    </source>
</evidence>
<feature type="domain" description="UmuC" evidence="16">
    <location>
        <begin position="10"/>
        <end position="195"/>
    </location>
</feature>
<reference evidence="17 18" key="1">
    <citation type="submission" date="2017-07" db="EMBL/GenBank/DDBJ databases">
        <title>Mechanisms for carbon and nitrogen cycling indicate functional differentiation within the Candidate Phyla Radiation.</title>
        <authorList>
            <person name="Danczak R.E."/>
            <person name="Johnston M.D."/>
            <person name="Kenah C."/>
            <person name="Slattery M."/>
            <person name="Wrighton K.C."/>
            <person name="Wilkins M.J."/>
        </authorList>
    </citation>
    <scope>NUCLEOTIDE SEQUENCE [LARGE SCALE GENOMIC DNA]</scope>
    <source>
        <strain evidence="17">Gr01-1014_77</strain>
    </source>
</reference>
<keyword evidence="7 15" id="KW-0235">DNA replication</keyword>
<dbReference type="InterPro" id="IPR053848">
    <property type="entry name" value="IMS_HHH_1"/>
</dbReference>
<dbReference type="InterPro" id="IPR017961">
    <property type="entry name" value="DNA_pol_Y-fam_little_finger"/>
</dbReference>
<evidence type="ECO:0000256" key="3">
    <source>
        <dbReference type="ARBA" id="ARBA00022457"/>
    </source>
</evidence>
<dbReference type="InterPro" id="IPR043502">
    <property type="entry name" value="DNA/RNA_pol_sf"/>
</dbReference>
<dbReference type="Pfam" id="PF21999">
    <property type="entry name" value="IMS_HHH_1"/>
    <property type="match status" value="1"/>
</dbReference>
<keyword evidence="9 15" id="KW-0227">DNA damage</keyword>
<evidence type="ECO:0000256" key="8">
    <source>
        <dbReference type="ARBA" id="ARBA00022723"/>
    </source>
</evidence>
<dbReference type="InterPro" id="IPR022880">
    <property type="entry name" value="DNApol_IV"/>
</dbReference>
<dbReference type="EC" id="2.7.7.7" evidence="15"/>
<dbReference type="Gene3D" id="3.30.70.270">
    <property type="match status" value="1"/>
</dbReference>
<evidence type="ECO:0000256" key="1">
    <source>
        <dbReference type="ARBA" id="ARBA00004496"/>
    </source>
</evidence>
<evidence type="ECO:0000256" key="6">
    <source>
        <dbReference type="ARBA" id="ARBA00022695"/>
    </source>
</evidence>
<dbReference type="GO" id="GO:0003887">
    <property type="term" value="F:DNA-directed DNA polymerase activity"/>
    <property type="evidence" value="ECO:0007669"/>
    <property type="project" value="UniProtKB-UniRule"/>
</dbReference>
<dbReference type="GO" id="GO:0005829">
    <property type="term" value="C:cytosol"/>
    <property type="evidence" value="ECO:0007669"/>
    <property type="project" value="TreeGrafter"/>
</dbReference>
<dbReference type="GO" id="GO:0000287">
    <property type="term" value="F:magnesium ion binding"/>
    <property type="evidence" value="ECO:0007669"/>
    <property type="project" value="UniProtKB-UniRule"/>
</dbReference>
<dbReference type="Pfam" id="PF11799">
    <property type="entry name" value="IMS_C"/>
    <property type="match status" value="1"/>
</dbReference>
<evidence type="ECO:0000256" key="5">
    <source>
        <dbReference type="ARBA" id="ARBA00022679"/>
    </source>
</evidence>
<keyword evidence="3 15" id="KW-0515">Mutator protein</keyword>
<dbReference type="GO" id="GO:0006261">
    <property type="term" value="P:DNA-templated DNA replication"/>
    <property type="evidence" value="ECO:0007669"/>
    <property type="project" value="UniProtKB-UniRule"/>
</dbReference>
<dbReference type="AlphaFoldDB" id="A0A554J9Z1"/>
<comment type="caution">
    <text evidence="17">The sequence shown here is derived from an EMBL/GenBank/DDBJ whole genome shotgun (WGS) entry which is preliminary data.</text>
</comment>
<feature type="binding site" evidence="15">
    <location>
        <position position="14"/>
    </location>
    <ligand>
        <name>Mg(2+)</name>
        <dbReference type="ChEBI" id="CHEBI:18420"/>
    </ligand>
</feature>
<feature type="site" description="Substrate discrimination" evidence="15">
    <location>
        <position position="19"/>
    </location>
</feature>
<gene>
    <name evidence="15" type="primary">dinB</name>
    <name evidence="17" type="ORF">G01um101477_602</name>
</gene>
<evidence type="ECO:0000256" key="7">
    <source>
        <dbReference type="ARBA" id="ARBA00022705"/>
    </source>
</evidence>
<sequence length="424" mass="48600">MQQTQNFKVIAHIDMNSYFASCEQQANPFLRGKPIGICEHLGGIIIAPSIEAKKFGVKTAMPVWEAKKLCPHIQLFNTDPDKYRETTKRFLSIFLKHTEKIEKYSIDEAFLDLTDNVKNFKDPWDEASKIALEIKKEMHTYVGDWIKCSIGIGSDKLIAKIASDLKKPDGLTVVRPEDKDSLYEKLSLTDIPGIGRQTEKALNIMGIKSLRDLKDFPEQKLIAHFGIQGHHLHQMGQLEGSWKEDFAEEGQENQEALKSMGHAYTLPVMSTDAKVALQVLYKLSEMVGRRLREAKLSGNTVHFILTDRKNEYFNKQKKLGRYIQDGREIFLEAAKIFENSEHYEKNFKLIGVTVSGLKEEVNQLSLFDIDQTKSRLVKYLDRINDKYGEFTISRVPAWAARNLIRDSVGFGRMKEFKVKYKTGK</sequence>
<keyword evidence="6 15" id="KW-0548">Nucleotidyltransferase</keyword>
<keyword evidence="8 15" id="KW-0479">Metal-binding</keyword>
<dbReference type="PROSITE" id="PS50173">
    <property type="entry name" value="UMUC"/>
    <property type="match status" value="1"/>
</dbReference>
<organism evidence="17 18">
    <name type="scientific">Candidatus Doudnabacteria bacterium Gr01-1014_77</name>
    <dbReference type="NCBI Taxonomy" id="2017133"/>
    <lineage>
        <taxon>Bacteria</taxon>
        <taxon>Candidatus Doudnaibacteriota</taxon>
    </lineage>
</organism>
<dbReference type="GO" id="GO:0009432">
    <property type="term" value="P:SOS response"/>
    <property type="evidence" value="ECO:0007669"/>
    <property type="project" value="TreeGrafter"/>
</dbReference>
<comment type="function">
    <text evidence="15">Poorly processive, error-prone DNA polymerase involved in untargeted mutagenesis. Copies undamaged DNA at stalled replication forks, which arise in vivo from mismatched or misaligned primer ends. These misaligned primers can be extended by PolIV. Exhibits no 3'-5' exonuclease (proofreading) activity. May be involved in translesional synthesis, in conjunction with the beta clamp from PolIII.</text>
</comment>
<dbReference type="SUPFAM" id="SSF56672">
    <property type="entry name" value="DNA/RNA polymerases"/>
    <property type="match status" value="1"/>
</dbReference>
<evidence type="ECO:0000256" key="12">
    <source>
        <dbReference type="ARBA" id="ARBA00023125"/>
    </source>
</evidence>
<evidence type="ECO:0000256" key="4">
    <source>
        <dbReference type="ARBA" id="ARBA00022490"/>
    </source>
</evidence>
<feature type="binding site" evidence="15">
    <location>
        <position position="107"/>
    </location>
    <ligand>
        <name>Mg(2+)</name>
        <dbReference type="ChEBI" id="CHEBI:18420"/>
    </ligand>
</feature>
<comment type="subcellular location">
    <subcellularLocation>
        <location evidence="1 15">Cytoplasm</location>
    </subcellularLocation>
</comment>
<comment type="cofactor">
    <cofactor evidence="15">
        <name>Mg(2+)</name>
        <dbReference type="ChEBI" id="CHEBI:18420"/>
    </cofactor>
    <text evidence="15">Binds 2 magnesium ions per subunit.</text>
</comment>
<evidence type="ECO:0000313" key="17">
    <source>
        <dbReference type="EMBL" id="TSC65152.1"/>
    </source>
</evidence>
<dbReference type="EMBL" id="VMFF01000065">
    <property type="protein sequence ID" value="TSC65152.1"/>
    <property type="molecule type" value="Genomic_DNA"/>
</dbReference>
<dbReference type="GO" id="GO:0003684">
    <property type="term" value="F:damaged DNA binding"/>
    <property type="evidence" value="ECO:0007669"/>
    <property type="project" value="InterPro"/>
</dbReference>
<evidence type="ECO:0000256" key="13">
    <source>
        <dbReference type="ARBA" id="ARBA00023204"/>
    </source>
</evidence>
<dbReference type="PANTHER" id="PTHR11076">
    <property type="entry name" value="DNA REPAIR POLYMERASE UMUC / TRANSFERASE FAMILY MEMBER"/>
    <property type="match status" value="1"/>
</dbReference>
<keyword evidence="12 15" id="KW-0238">DNA-binding</keyword>
<dbReference type="Gene3D" id="3.40.1170.60">
    <property type="match status" value="1"/>
</dbReference>
<evidence type="ECO:0000256" key="14">
    <source>
        <dbReference type="ARBA" id="ARBA00049244"/>
    </source>
</evidence>
<name>A0A554J9Z1_9BACT</name>
<feature type="active site" evidence="15">
    <location>
        <position position="108"/>
    </location>
</feature>
<comment type="subunit">
    <text evidence="15">Monomer.</text>
</comment>
<keyword evidence="10 15" id="KW-0460">Magnesium</keyword>
<dbReference type="SUPFAM" id="SSF100879">
    <property type="entry name" value="Lesion bypass DNA polymerase (Y-family), little finger domain"/>
    <property type="match status" value="1"/>
</dbReference>
<evidence type="ECO:0000256" key="9">
    <source>
        <dbReference type="ARBA" id="ARBA00022763"/>
    </source>
</evidence>
<dbReference type="InterPro" id="IPR036775">
    <property type="entry name" value="DNA_pol_Y-fam_lit_finger_sf"/>
</dbReference>
<comment type="catalytic activity">
    <reaction evidence="14 15">
        <text>DNA(n) + a 2'-deoxyribonucleoside 5'-triphosphate = DNA(n+1) + diphosphate</text>
        <dbReference type="Rhea" id="RHEA:22508"/>
        <dbReference type="Rhea" id="RHEA-COMP:17339"/>
        <dbReference type="Rhea" id="RHEA-COMP:17340"/>
        <dbReference type="ChEBI" id="CHEBI:33019"/>
        <dbReference type="ChEBI" id="CHEBI:61560"/>
        <dbReference type="ChEBI" id="CHEBI:173112"/>
        <dbReference type="EC" id="2.7.7.7"/>
    </reaction>
</comment>
<evidence type="ECO:0000259" key="16">
    <source>
        <dbReference type="PROSITE" id="PS50173"/>
    </source>
</evidence>
<dbReference type="InterPro" id="IPR050116">
    <property type="entry name" value="DNA_polymerase-Y"/>
</dbReference>
<keyword evidence="5 15" id="KW-0808">Transferase</keyword>